<dbReference type="EMBL" id="CP027541">
    <property type="protein sequence ID" value="AWT55007.1"/>
    <property type="molecule type" value="Genomic_DNA"/>
</dbReference>
<organism evidence="2 3">
    <name type="scientific">Mycolicibacterium smegmatis (strain MKD8)</name>
    <name type="common">Mycobacterium smegmatis</name>
    <dbReference type="NCBI Taxonomy" id="1214915"/>
    <lineage>
        <taxon>Bacteria</taxon>
        <taxon>Bacillati</taxon>
        <taxon>Actinomycetota</taxon>
        <taxon>Actinomycetes</taxon>
        <taxon>Mycobacteriales</taxon>
        <taxon>Mycobacteriaceae</taxon>
        <taxon>Mycolicibacterium</taxon>
    </lineage>
</organism>
<dbReference type="PANTHER" id="PTHR13754:SF13">
    <property type="entry name" value="METALLO-BETA-LACTAMASE SUPERFAMILY PROTEIN (AFU_ORTHOLOGUE AFUA_3G07630)"/>
    <property type="match status" value="1"/>
</dbReference>
<dbReference type="PANTHER" id="PTHR13754">
    <property type="entry name" value="METALLO-BETA-LACTAMASE SUPERFAMILY PROTEIN"/>
    <property type="match status" value="1"/>
</dbReference>
<accession>A0A2U9PTB7</accession>
<dbReference type="InterPro" id="IPR041712">
    <property type="entry name" value="DHPS-like_MBL-fold"/>
</dbReference>
<reference evidence="3" key="2">
    <citation type="submission" date="2018-03" db="EMBL/GenBank/DDBJ databases">
        <authorList>
            <person name="Derbyshire K."/>
            <person name="Gray T.A."/>
            <person name="Champion M."/>
        </authorList>
    </citation>
    <scope>NUCLEOTIDE SEQUENCE [LARGE SCALE GENOMIC DNA]</scope>
    <source>
        <strain evidence="3">MKD8</strain>
    </source>
</reference>
<dbReference type="RefSeq" id="WP_003895509.1">
    <property type="nucleotide sequence ID" value="NZ_CP027541.1"/>
</dbReference>
<dbReference type="Pfam" id="PF00753">
    <property type="entry name" value="Lactamase_B"/>
    <property type="match status" value="1"/>
</dbReference>
<evidence type="ECO:0000259" key="1">
    <source>
        <dbReference type="Pfam" id="PF00753"/>
    </source>
</evidence>
<dbReference type="InterPro" id="IPR036866">
    <property type="entry name" value="RibonucZ/Hydroxyglut_hydro"/>
</dbReference>
<feature type="domain" description="Metallo-beta-lactamase" evidence="1">
    <location>
        <begin position="53"/>
        <end position="137"/>
    </location>
</feature>
<evidence type="ECO:0000313" key="3">
    <source>
        <dbReference type="Proteomes" id="UP000011200"/>
    </source>
</evidence>
<dbReference type="InterPro" id="IPR052926">
    <property type="entry name" value="Metallo-beta-lactamase_dom"/>
</dbReference>
<dbReference type="CDD" id="cd07713">
    <property type="entry name" value="DHPS-like_MBL-fold"/>
    <property type="match status" value="1"/>
</dbReference>
<dbReference type="Proteomes" id="UP000011200">
    <property type="component" value="Chromosome"/>
</dbReference>
<dbReference type="SUPFAM" id="SSF56281">
    <property type="entry name" value="Metallo-hydrolase/oxidoreductase"/>
    <property type="match status" value="1"/>
</dbReference>
<dbReference type="GO" id="GO:0016740">
    <property type="term" value="F:transferase activity"/>
    <property type="evidence" value="ECO:0007669"/>
    <property type="project" value="TreeGrafter"/>
</dbReference>
<dbReference type="InterPro" id="IPR001279">
    <property type="entry name" value="Metallo-B-lactamas"/>
</dbReference>
<proteinExistence type="predicted"/>
<protein>
    <submittedName>
        <fullName evidence="2">Dihydropteroate synthase</fullName>
    </submittedName>
</protein>
<reference evidence="2 3" key="1">
    <citation type="journal article" date="2013" name="Genome Announc.">
        <title>Draft genome sequence of MKD8, a conjugal recipient Mycobacterium smegmatis strain.</title>
        <authorList>
            <person name="Gray T.A."/>
            <person name="Palumbo M.J."/>
            <person name="Derbyshire K.M."/>
        </authorList>
    </citation>
    <scope>NUCLEOTIDE SEQUENCE [LARGE SCALE GENOMIC DNA]</scope>
    <source>
        <strain evidence="2 3">MKD8</strain>
    </source>
</reference>
<dbReference type="AlphaFoldDB" id="A0A2U9PTB7"/>
<sequence length="321" mass="34619">MTFQADRVDLTILVENWVDMLLPDHGDHCVRTGLVDHFDPKRIPPQAENGISILVEAHHNRHTTTVLFDVGLTGSVLLHNLRALGVDASAIDAVVISHGHPDHYGGILPLLDAFDRTLPVATSEDAFRPRFAVMGDGRVSPYYNQAFTVDALERRDGRPILSAGALDLGCGVYTTGFIPREVTFEGPKAPSEDHAPGLYQVGVDGSYGLDEVNDEQGLIIDVKGKGLVILTGCAHAGVLNTIDQARRICGPRPVLAVLGGFHLGFPTTPADNVALTLTGMLERDVQAIMPMHCSGLATHARFSVQAPDRYLQPSVGTKLRF</sequence>
<gene>
    <name evidence="2" type="ORF">D806_040410</name>
</gene>
<name>A0A2U9PTB7_MYCSE</name>
<evidence type="ECO:0000313" key="2">
    <source>
        <dbReference type="EMBL" id="AWT55007.1"/>
    </source>
</evidence>
<dbReference type="Gene3D" id="3.60.15.10">
    <property type="entry name" value="Ribonuclease Z/Hydroxyacylglutathione hydrolase-like"/>
    <property type="match status" value="1"/>
</dbReference>